<accession>A0A2A5WPN6</accession>
<dbReference type="Proteomes" id="UP000219327">
    <property type="component" value="Unassembled WGS sequence"/>
</dbReference>
<comment type="caution">
    <text evidence="2">The sequence shown here is derived from an EMBL/GenBank/DDBJ whole genome shotgun (WGS) entry which is preliminary data.</text>
</comment>
<evidence type="ECO:0000256" key="1">
    <source>
        <dbReference type="ARBA" id="ARBA00001954"/>
    </source>
</evidence>
<reference evidence="2 3" key="1">
    <citation type="submission" date="2017-08" db="EMBL/GenBank/DDBJ databases">
        <title>Fine stratification of microbial communities through a metagenomic profile of the photic zone.</title>
        <authorList>
            <person name="Haro-Moreno J.M."/>
            <person name="Lopez-Perez M."/>
            <person name="De La Torre J."/>
            <person name="Picazo A."/>
            <person name="Camacho A."/>
            <person name="Rodriguez-Valera F."/>
        </authorList>
    </citation>
    <scope>NUCLEOTIDE SEQUENCE [LARGE SCALE GENOMIC DNA]</scope>
    <source>
        <strain evidence="2">MED-G24</strain>
    </source>
</reference>
<dbReference type="SUPFAM" id="SSF51197">
    <property type="entry name" value="Clavaminate synthase-like"/>
    <property type="match status" value="1"/>
</dbReference>
<dbReference type="PANTHER" id="PTHR20883:SF48">
    <property type="entry name" value="ECTOINE DIOXYGENASE"/>
    <property type="match status" value="1"/>
</dbReference>
<dbReference type="Gene3D" id="2.60.120.620">
    <property type="entry name" value="q2cbj1_9rhob like domain"/>
    <property type="match status" value="1"/>
</dbReference>
<dbReference type="Pfam" id="PF05721">
    <property type="entry name" value="PhyH"/>
    <property type="match status" value="1"/>
</dbReference>
<sequence length="238" mass="26113">MWSRLTSRISITTIDAVLARASDLIASSQSDSSITFGKDFFEDGGSTDNNLHLLQQLHQCLWPQIADIVNLEVPVVDHASLLIKGAGAPGTALHQDRAYWVARDPKPTIFSVWIALDDLSEENGGLMLRRDHEVSVDGMSSFNTETVLDHLYDKDQAGGFPIVIPDDVAEEMKKTMVAVDLAKGEAVAFDSFEAHTTGPNTTDTPRLAMKIAYSDGKEKKRFVMRTDELEAYSPALSS</sequence>
<dbReference type="GO" id="GO:0016706">
    <property type="term" value="F:2-oxoglutarate-dependent dioxygenase activity"/>
    <property type="evidence" value="ECO:0007669"/>
    <property type="project" value="UniProtKB-ARBA"/>
</dbReference>
<dbReference type="AlphaFoldDB" id="A0A2A5WPN6"/>
<evidence type="ECO:0000313" key="2">
    <source>
        <dbReference type="EMBL" id="PDH38174.1"/>
    </source>
</evidence>
<dbReference type="PANTHER" id="PTHR20883">
    <property type="entry name" value="PHYTANOYL-COA DIOXYGENASE DOMAIN CONTAINING 1"/>
    <property type="match status" value="1"/>
</dbReference>
<dbReference type="EMBL" id="NTKD01000039">
    <property type="protein sequence ID" value="PDH38174.1"/>
    <property type="molecule type" value="Genomic_DNA"/>
</dbReference>
<organism evidence="2 3">
    <name type="scientific">OM182 bacterium MED-G24</name>
    <dbReference type="NCBI Taxonomy" id="1986255"/>
    <lineage>
        <taxon>Bacteria</taxon>
        <taxon>Pseudomonadati</taxon>
        <taxon>Pseudomonadota</taxon>
        <taxon>Gammaproteobacteria</taxon>
        <taxon>OMG group</taxon>
        <taxon>OM182 clade</taxon>
    </lineage>
</organism>
<name>A0A2A5WPN6_9GAMM</name>
<evidence type="ECO:0008006" key="4">
    <source>
        <dbReference type="Google" id="ProtNLM"/>
    </source>
</evidence>
<gene>
    <name evidence="2" type="ORF">CNE99_07275</name>
</gene>
<protein>
    <recommendedName>
        <fullName evidence="4">Phytanoyl-CoA dioxygenase</fullName>
    </recommendedName>
</protein>
<dbReference type="InterPro" id="IPR008775">
    <property type="entry name" value="Phytyl_CoA_dOase-like"/>
</dbReference>
<comment type="cofactor">
    <cofactor evidence="1">
        <name>Fe(2+)</name>
        <dbReference type="ChEBI" id="CHEBI:29033"/>
    </cofactor>
</comment>
<proteinExistence type="predicted"/>
<evidence type="ECO:0000313" key="3">
    <source>
        <dbReference type="Proteomes" id="UP000219327"/>
    </source>
</evidence>
<dbReference type="GO" id="GO:0005506">
    <property type="term" value="F:iron ion binding"/>
    <property type="evidence" value="ECO:0007669"/>
    <property type="project" value="UniProtKB-ARBA"/>
</dbReference>